<organism evidence="3 4">
    <name type="scientific">Carex littledalei</name>
    <dbReference type="NCBI Taxonomy" id="544730"/>
    <lineage>
        <taxon>Eukaryota</taxon>
        <taxon>Viridiplantae</taxon>
        <taxon>Streptophyta</taxon>
        <taxon>Embryophyta</taxon>
        <taxon>Tracheophyta</taxon>
        <taxon>Spermatophyta</taxon>
        <taxon>Magnoliopsida</taxon>
        <taxon>Liliopsida</taxon>
        <taxon>Poales</taxon>
        <taxon>Cyperaceae</taxon>
        <taxon>Cyperoideae</taxon>
        <taxon>Cariceae</taxon>
        <taxon>Carex</taxon>
        <taxon>Carex subgen. Euthyceras</taxon>
    </lineage>
</organism>
<gene>
    <name evidence="3" type="ORF">FCM35_KLT13242</name>
</gene>
<dbReference type="PROSITE" id="PS51257">
    <property type="entry name" value="PROKAR_LIPOPROTEIN"/>
    <property type="match status" value="1"/>
</dbReference>
<evidence type="ECO:0000313" key="4">
    <source>
        <dbReference type="Proteomes" id="UP000623129"/>
    </source>
</evidence>
<protein>
    <recommendedName>
        <fullName evidence="5">Lipoprotein</fullName>
    </recommendedName>
</protein>
<evidence type="ECO:0000256" key="1">
    <source>
        <dbReference type="SAM" id="MobiDB-lite"/>
    </source>
</evidence>
<keyword evidence="4" id="KW-1185">Reference proteome</keyword>
<dbReference type="Proteomes" id="UP000623129">
    <property type="component" value="Unassembled WGS sequence"/>
</dbReference>
<dbReference type="OrthoDB" id="680258at2759"/>
<name>A0A833QLT6_9POAL</name>
<dbReference type="EMBL" id="SWLB01000025">
    <property type="protein sequence ID" value="KAF3322101.1"/>
    <property type="molecule type" value="Genomic_DNA"/>
</dbReference>
<comment type="caution">
    <text evidence="3">The sequence shown here is derived from an EMBL/GenBank/DDBJ whole genome shotgun (WGS) entry which is preliminary data.</text>
</comment>
<feature type="signal peptide" evidence="2">
    <location>
        <begin position="1"/>
        <end position="19"/>
    </location>
</feature>
<dbReference type="AlphaFoldDB" id="A0A833QLT6"/>
<feature type="compositionally biased region" description="Basic and acidic residues" evidence="1">
    <location>
        <begin position="43"/>
        <end position="53"/>
    </location>
</feature>
<proteinExistence type="predicted"/>
<dbReference type="PANTHER" id="PTHR36040">
    <property type="entry name" value="OS04G0188500 PROTEIN"/>
    <property type="match status" value="1"/>
</dbReference>
<evidence type="ECO:0000256" key="2">
    <source>
        <dbReference type="SAM" id="SignalP"/>
    </source>
</evidence>
<evidence type="ECO:0000313" key="3">
    <source>
        <dbReference type="EMBL" id="KAF3322101.1"/>
    </source>
</evidence>
<evidence type="ECO:0008006" key="5">
    <source>
        <dbReference type="Google" id="ProtNLM"/>
    </source>
</evidence>
<sequence>MKIIAVLVVVMLLTSCGVAAPSKFMFTREAQETKTKTSGTSIDNHHAIPRDQYDNWSSPGNMPGGGADGGKASKP</sequence>
<feature type="region of interest" description="Disordered" evidence="1">
    <location>
        <begin position="30"/>
        <end position="75"/>
    </location>
</feature>
<reference evidence="3" key="1">
    <citation type="submission" date="2020-01" db="EMBL/GenBank/DDBJ databases">
        <title>Genome sequence of Kobresia littledalei, the first chromosome-level genome in the family Cyperaceae.</title>
        <authorList>
            <person name="Qu G."/>
        </authorList>
    </citation>
    <scope>NUCLEOTIDE SEQUENCE</scope>
    <source>
        <strain evidence="3">C.B.Clarke</strain>
        <tissue evidence="3">Leaf</tissue>
    </source>
</reference>
<feature type="chain" id="PRO_5032377706" description="Lipoprotein" evidence="2">
    <location>
        <begin position="20"/>
        <end position="75"/>
    </location>
</feature>
<dbReference type="PANTHER" id="PTHR36040:SF3">
    <property type="entry name" value="OS04G0188500 PROTEIN"/>
    <property type="match status" value="1"/>
</dbReference>
<accession>A0A833QLT6</accession>
<keyword evidence="2" id="KW-0732">Signal</keyword>